<comment type="caution">
    <text evidence="5">The sequence shown here is derived from an EMBL/GenBank/DDBJ whole genome shotgun (WGS) entry which is preliminary data.</text>
</comment>
<dbReference type="PROSITE" id="PS50088">
    <property type="entry name" value="ANK_REPEAT"/>
    <property type="match status" value="1"/>
</dbReference>
<feature type="domain" description="MACPF" evidence="4">
    <location>
        <begin position="90"/>
        <end position="268"/>
    </location>
</feature>
<gene>
    <name evidence="5" type="ORF">DSM02_3745</name>
</gene>
<evidence type="ECO:0000313" key="6">
    <source>
        <dbReference type="Proteomes" id="UP000289859"/>
    </source>
</evidence>
<dbReference type="PROSITE" id="PS50297">
    <property type="entry name" value="ANK_REP_REGION"/>
    <property type="match status" value="1"/>
</dbReference>
<dbReference type="PANTHER" id="PTHR24198">
    <property type="entry name" value="ANKYRIN REPEAT AND PROTEIN KINASE DOMAIN-CONTAINING PROTEIN"/>
    <property type="match status" value="1"/>
</dbReference>
<feature type="repeat" description="ANK" evidence="3">
    <location>
        <begin position="1051"/>
        <end position="1085"/>
    </location>
</feature>
<proteinExistence type="predicted"/>
<dbReference type="InterPro" id="IPR020864">
    <property type="entry name" value="MACPF"/>
</dbReference>
<dbReference type="SMART" id="SM00248">
    <property type="entry name" value="ANK"/>
    <property type="match status" value="8"/>
</dbReference>
<protein>
    <submittedName>
        <fullName evidence="5">Ankyrin repeat protein</fullName>
    </submittedName>
</protein>
<keyword evidence="1" id="KW-0677">Repeat</keyword>
<dbReference type="EMBL" id="QOVK01000026">
    <property type="protein sequence ID" value="RXG13616.1"/>
    <property type="molecule type" value="Genomic_DNA"/>
</dbReference>
<evidence type="ECO:0000256" key="3">
    <source>
        <dbReference type="PROSITE-ProRule" id="PRU00023"/>
    </source>
</evidence>
<dbReference type="InterPro" id="IPR002110">
    <property type="entry name" value="Ankyrin_rpt"/>
</dbReference>
<reference evidence="5 6" key="1">
    <citation type="submission" date="2018-07" db="EMBL/GenBank/DDBJ databases">
        <title>Leeuwenhoekiella genomics.</title>
        <authorList>
            <person name="Tahon G."/>
            <person name="Willems A."/>
        </authorList>
    </citation>
    <scope>NUCLEOTIDE SEQUENCE [LARGE SCALE GENOMIC DNA]</scope>
    <source>
        <strain evidence="5 6">LMG 29608</strain>
    </source>
</reference>
<organism evidence="5 6">
    <name type="scientific">Leeuwenhoekiella polynyae</name>
    <dbReference type="NCBI Taxonomy" id="1550906"/>
    <lineage>
        <taxon>Bacteria</taxon>
        <taxon>Pseudomonadati</taxon>
        <taxon>Bacteroidota</taxon>
        <taxon>Flavobacteriia</taxon>
        <taxon>Flavobacteriales</taxon>
        <taxon>Flavobacteriaceae</taxon>
        <taxon>Leeuwenhoekiella</taxon>
    </lineage>
</organism>
<dbReference type="Proteomes" id="UP000289859">
    <property type="component" value="Unassembled WGS sequence"/>
</dbReference>
<name>A0A4Q0NS60_9FLAO</name>
<keyword evidence="2 3" id="KW-0040">ANK repeat</keyword>
<evidence type="ECO:0000256" key="2">
    <source>
        <dbReference type="ARBA" id="ARBA00023043"/>
    </source>
</evidence>
<evidence type="ECO:0000313" key="5">
    <source>
        <dbReference type="EMBL" id="RXG13616.1"/>
    </source>
</evidence>
<dbReference type="PANTHER" id="PTHR24198:SF169">
    <property type="entry name" value="NON-SPECIFIC SERINE_THREONINE PROTEIN KINASE"/>
    <property type="match status" value="1"/>
</dbReference>
<keyword evidence="6" id="KW-1185">Reference proteome</keyword>
<dbReference type="AlphaFoldDB" id="A0A4Q0NS60"/>
<evidence type="ECO:0000259" key="4">
    <source>
        <dbReference type="Pfam" id="PF01823"/>
    </source>
</evidence>
<sequence>MYGVNYAQQQESYLETLRPGFTVDIRFFDPLDQEANSVISGNAQAVFNTETKLPKLKSEVATGLSYMLIYNALDFERELLLSDTIANTFSARFSEAYNTFSKENGKEEAFFVYTLNRKPLYDLRLNELNFTEEFKDAVKRLGRDLTPKGFISRFGTHYAEQLTYGGLYILRNKIRSRDYVNSPYDEDAFQKNLLLKIAQQQRGDSLTEPYINIGQPQVFTKGGDPAELWTERWENTVTEDNAVVINTQLVELTNLLSTNNFPETEELNYKRDLLHAAIISAQQKSISWQEKDSTANFYKKYSLQFRQKITSVIKTETGAEEKPNAYVGDLFYGAFSKNREPLKTAPIIENNGIDLNSLLTDEEVKLNRILDFTISPEELKESYVSVWDDAKKLVKGEKRTALFVSGPQDAHIPFRDALVRPIYKEVAITTIDGDVYTIKYSLEQLRNTTAILSANNNYTYSMESELVAAAARGDIETLEDLYARGASRTTSGVLEAAIQNFDNAEVLNVICDFGVRPTTADLDIVFDPDYFSKADALTLLERGASPKNNMIYKAVAFKQPEVIHALLREGAIPVNNDVAFAVKMGDYEVVKALMSMRFETFEADQQMLALAVAHGDVELTNTFINYGAEADAKTLQMATKTGDKNIIDQVKVITPGSTQVLEVAAEANDTALFDYFFKKETVTISPQIISTAIQHTNMVILEKALEGSELQNFALKEAIAFKNPAAVRLSLKKGAEPDSVFEYAILEEDFALFKEVLTQYEGDPQLAFEQAVFFDKLDYVIYVFEHNGTELEAESQLLRAVGNQNFDLVKFLVAQDANPELGIDAAVASGNFEITQFLIENGASVSNPQLIQNAIKTENTALVKLLLDTASIDPDAIMLDLIKTNNVALVQKNIALGAQLNSEFMNAALDSGNEELVLLLLASSSKEEFSEKLLFTAVQKGMPQVAEVLMDSLQNPDYALEAAFQFKNIEVLNLALVKGAKLVNTDLIRVVKDGFSKAVPVLLEKNLNPRITDNEDNGLLHFVVYKYDDGDTETLDVLIKNGVHINAKNKIGETPLHWAVKAGITNKSIIIKLLNSGALPEAQTVKRQSVADYTDDKKLRKLLKAPLAN</sequence>
<evidence type="ECO:0000256" key="1">
    <source>
        <dbReference type="ARBA" id="ARBA00022737"/>
    </source>
</evidence>
<dbReference type="Pfam" id="PF13637">
    <property type="entry name" value="Ank_4"/>
    <property type="match status" value="1"/>
</dbReference>
<accession>A0A4Q0NS60</accession>
<dbReference type="SUPFAM" id="SSF48403">
    <property type="entry name" value="Ankyrin repeat"/>
    <property type="match status" value="3"/>
</dbReference>
<dbReference type="Pfam" id="PF01823">
    <property type="entry name" value="MACPF"/>
    <property type="match status" value="1"/>
</dbReference>
<dbReference type="InterPro" id="IPR036770">
    <property type="entry name" value="Ankyrin_rpt-contain_sf"/>
</dbReference>
<dbReference type="Gene3D" id="1.25.40.20">
    <property type="entry name" value="Ankyrin repeat-containing domain"/>
    <property type="match status" value="3"/>
</dbReference>